<accession>A0ABP0ZA16</accession>
<evidence type="ECO:0000313" key="2">
    <source>
        <dbReference type="Proteomes" id="UP001642487"/>
    </source>
</evidence>
<reference evidence="1 2" key="1">
    <citation type="submission" date="2024-03" db="EMBL/GenBank/DDBJ databases">
        <authorList>
            <person name="Gkanogiannis A."/>
            <person name="Becerra Lopez-Lavalle L."/>
        </authorList>
    </citation>
    <scope>NUCLEOTIDE SEQUENCE [LARGE SCALE GENOMIC DNA]</scope>
</reference>
<feature type="non-terminal residue" evidence="1">
    <location>
        <position position="79"/>
    </location>
</feature>
<name>A0ABP0ZA16_9ROSI</name>
<evidence type="ECO:0000313" key="1">
    <source>
        <dbReference type="EMBL" id="CAK9327725.1"/>
    </source>
</evidence>
<sequence>KVVFKCLSPLNAQTREQFFPSCIERQRAMKMRCLDSVAMCCHLRALKDLAAQWKVHVNATMPPLALWLCTAVRGQIRAR</sequence>
<gene>
    <name evidence="1" type="ORF">CITCOLO1_LOCUS20113</name>
</gene>
<dbReference type="Proteomes" id="UP001642487">
    <property type="component" value="Chromosome 8"/>
</dbReference>
<feature type="non-terminal residue" evidence="1">
    <location>
        <position position="1"/>
    </location>
</feature>
<protein>
    <submittedName>
        <fullName evidence="1">Uncharacterized protein</fullName>
    </submittedName>
</protein>
<proteinExistence type="predicted"/>
<organism evidence="1 2">
    <name type="scientific">Citrullus colocynthis</name>
    <name type="common">colocynth</name>
    <dbReference type="NCBI Taxonomy" id="252529"/>
    <lineage>
        <taxon>Eukaryota</taxon>
        <taxon>Viridiplantae</taxon>
        <taxon>Streptophyta</taxon>
        <taxon>Embryophyta</taxon>
        <taxon>Tracheophyta</taxon>
        <taxon>Spermatophyta</taxon>
        <taxon>Magnoliopsida</taxon>
        <taxon>eudicotyledons</taxon>
        <taxon>Gunneridae</taxon>
        <taxon>Pentapetalae</taxon>
        <taxon>rosids</taxon>
        <taxon>fabids</taxon>
        <taxon>Cucurbitales</taxon>
        <taxon>Cucurbitaceae</taxon>
        <taxon>Benincaseae</taxon>
        <taxon>Citrullus</taxon>
    </lineage>
</organism>
<keyword evidence="2" id="KW-1185">Reference proteome</keyword>
<dbReference type="EMBL" id="OZ021742">
    <property type="protein sequence ID" value="CAK9327725.1"/>
    <property type="molecule type" value="Genomic_DNA"/>
</dbReference>